<organism evidence="1 2">
    <name type="scientific">Streptomyces mirabilis</name>
    <dbReference type="NCBI Taxonomy" id="68239"/>
    <lineage>
        <taxon>Bacteria</taxon>
        <taxon>Bacillati</taxon>
        <taxon>Actinomycetota</taxon>
        <taxon>Actinomycetes</taxon>
        <taxon>Kitasatosporales</taxon>
        <taxon>Streptomycetaceae</taxon>
        <taxon>Streptomyces</taxon>
    </lineage>
</organism>
<accession>A0A1I2Y104</accession>
<evidence type="ECO:0000313" key="2">
    <source>
        <dbReference type="Proteomes" id="UP000181942"/>
    </source>
</evidence>
<dbReference type="Gene3D" id="2.30.320.10">
    <property type="entry name" value="YwqG-like"/>
    <property type="match status" value="1"/>
</dbReference>
<dbReference type="AlphaFoldDB" id="A0A1I2Y104"/>
<evidence type="ECO:0000313" key="1">
    <source>
        <dbReference type="EMBL" id="SFH19430.1"/>
    </source>
</evidence>
<proteinExistence type="predicted"/>
<protein>
    <submittedName>
        <fullName evidence="1">Uncharacterized protein</fullName>
    </submittedName>
</protein>
<gene>
    <name evidence="1" type="ORF">SAMN02787118_15610</name>
</gene>
<dbReference type="EMBL" id="FONR01000056">
    <property type="protein sequence ID" value="SFH19430.1"/>
    <property type="molecule type" value="Genomic_DNA"/>
</dbReference>
<sequence length="773" mass="85819">MRRPVAGEVRVHDRQIYVESDPDSARPDLAKALAYQIGGLCGAAVPGVIVLSTGLYAGDVGFAVEVHDAAPVLDPVWDDVMEVSFRPESERTRLVQGDGEAAWDLSLARTDYRVRYCARGMDEGRELSTRVAGESRADSYLLQFWPAPPRPDEVIRHTSRMAGDLHGNVRRTARTPEQLAEAERLTRQVFQRAAEERAEQAAEGRRLHHEEWEWGGRLPSERLRGARESNVLGLLRFDSDLVHALDVVGPEVQRAVALLAARRACEAAGLTDVPWVAQALSESAEGRPLPPPFDDPARMWEALRSDPRVPDRTVLEAIPPEWPPYVPPPSADTGRKVVVVPLAVTPRTPGRISQPHFALPAVLAAAKLAPLIAALDAVWHALNTYGEHYPELLDEIRSVCAERAMSIAAALRTRTTPPRLVDVTAVAPQLAPLARTATRLHPRPGSPTPYDSSVGGPLLWPADEPWPHCEGPHKWDGWNEILSPEDVRQRRRIRAAVANRPGGDPPGTRYTPEELAIEERIKAGRPWPEGPIPLLPVAQLYVRDVPLLRPPKQAEADLLQVLWCPFDHPAQPETALFWRSAAAVTDILDTPPEPPAIQFPGYLPEPCLLAPEQITEYPNIMELGKELQRQLEDWRRWQAAGVALDSFDNTPYPLDSSDTPYSKDFYNELYTGRMSVAPGWKVGGWTRWGLTDPLPRLCPSCGTEMDPLLTIASGEWNSNYPDWIPDEDRARSLSSTTHPEPHNPTMLDLARGYDLQLHVCPVSPDHPHIELIQ</sequence>
<dbReference type="Proteomes" id="UP000181942">
    <property type="component" value="Unassembled WGS sequence"/>
</dbReference>
<name>A0A1I2Y104_9ACTN</name>
<reference evidence="1 2" key="1">
    <citation type="submission" date="2016-10" db="EMBL/GenBank/DDBJ databases">
        <authorList>
            <person name="de Groot N.N."/>
        </authorList>
    </citation>
    <scope>NUCLEOTIDE SEQUENCE [LARGE SCALE GENOMIC DNA]</scope>
    <source>
        <strain evidence="1 2">OK461</strain>
    </source>
</reference>